<protein>
    <submittedName>
        <fullName evidence="1">Uncharacterized protein</fullName>
    </submittedName>
</protein>
<proteinExistence type="predicted"/>
<evidence type="ECO:0000313" key="2">
    <source>
        <dbReference type="Proteomes" id="UP000559182"/>
    </source>
</evidence>
<dbReference type="EMBL" id="JACHVQ010000001">
    <property type="protein sequence ID" value="MBB2892198.1"/>
    <property type="molecule type" value="Genomic_DNA"/>
</dbReference>
<comment type="caution">
    <text evidence="1">The sequence shown here is derived from an EMBL/GenBank/DDBJ whole genome shotgun (WGS) entry which is preliminary data.</text>
</comment>
<gene>
    <name evidence="1" type="ORF">FHU39_002182</name>
</gene>
<accession>A0A839N383</accession>
<keyword evidence="2" id="KW-1185">Reference proteome</keyword>
<dbReference type="AlphaFoldDB" id="A0A839N383"/>
<reference evidence="1 2" key="1">
    <citation type="submission" date="2020-08" db="EMBL/GenBank/DDBJ databases">
        <title>Sequencing the genomes of 1000 actinobacteria strains.</title>
        <authorList>
            <person name="Klenk H.-P."/>
        </authorList>
    </citation>
    <scope>NUCLEOTIDE SEQUENCE [LARGE SCALE GENOMIC DNA]</scope>
    <source>
        <strain evidence="1 2">DSM 105369</strain>
    </source>
</reference>
<organism evidence="1 2">
    <name type="scientific">Flexivirga oryzae</name>
    <dbReference type="NCBI Taxonomy" id="1794944"/>
    <lineage>
        <taxon>Bacteria</taxon>
        <taxon>Bacillati</taxon>
        <taxon>Actinomycetota</taxon>
        <taxon>Actinomycetes</taxon>
        <taxon>Micrococcales</taxon>
        <taxon>Dermacoccaceae</taxon>
        <taxon>Flexivirga</taxon>
    </lineage>
</organism>
<dbReference type="RefSeq" id="WP_183320346.1">
    <property type="nucleotide sequence ID" value="NZ_JACHVQ010000001.1"/>
</dbReference>
<evidence type="ECO:0000313" key="1">
    <source>
        <dbReference type="EMBL" id="MBB2892198.1"/>
    </source>
</evidence>
<dbReference type="Proteomes" id="UP000559182">
    <property type="component" value="Unassembled WGS sequence"/>
</dbReference>
<sequence length="64" mass="7334">MAETDPFDELDHTMRGVRLLSKAILAAIERHDVPAIESLSRVRADLEKDVDRLLVVTDRIVRHE</sequence>
<name>A0A839N383_9MICO</name>